<evidence type="ECO:0000313" key="3">
    <source>
        <dbReference type="Proteomes" id="UP000053558"/>
    </source>
</evidence>
<proteinExistence type="predicted"/>
<accession>A0A5M3M948</accession>
<dbReference type="EMBL" id="JH711588">
    <property type="protein sequence ID" value="EIW75739.1"/>
    <property type="molecule type" value="Genomic_DNA"/>
</dbReference>
<dbReference type="GO" id="GO:0010181">
    <property type="term" value="F:FMN binding"/>
    <property type="evidence" value="ECO:0007669"/>
    <property type="project" value="InterPro"/>
</dbReference>
<dbReference type="GeneID" id="19200379"/>
<dbReference type="AlphaFoldDB" id="A0A5M3M948"/>
<name>A0A5M3M948_CONPW</name>
<comment type="caution">
    <text evidence="2">The sequence shown here is derived from an EMBL/GenBank/DDBJ whole genome shotgun (WGS) entry which is preliminary data.</text>
</comment>
<evidence type="ECO:0000259" key="1">
    <source>
        <dbReference type="Pfam" id="PF00724"/>
    </source>
</evidence>
<dbReference type="Proteomes" id="UP000053558">
    <property type="component" value="Unassembled WGS sequence"/>
</dbReference>
<organism evidence="2 3">
    <name type="scientific">Coniophora puteana (strain RWD-64-598)</name>
    <name type="common">Brown rot fungus</name>
    <dbReference type="NCBI Taxonomy" id="741705"/>
    <lineage>
        <taxon>Eukaryota</taxon>
        <taxon>Fungi</taxon>
        <taxon>Dikarya</taxon>
        <taxon>Basidiomycota</taxon>
        <taxon>Agaricomycotina</taxon>
        <taxon>Agaricomycetes</taxon>
        <taxon>Agaricomycetidae</taxon>
        <taxon>Boletales</taxon>
        <taxon>Coniophorineae</taxon>
        <taxon>Coniophoraceae</taxon>
        <taxon>Coniophora</taxon>
    </lineage>
</organism>
<dbReference type="Pfam" id="PF00724">
    <property type="entry name" value="Oxidored_FMN"/>
    <property type="match status" value="1"/>
</dbReference>
<dbReference type="KEGG" id="cput:CONPUDRAFT_131957"/>
<dbReference type="Gene3D" id="3.20.20.70">
    <property type="entry name" value="Aldolase class I"/>
    <property type="match status" value="1"/>
</dbReference>
<dbReference type="PANTHER" id="PTHR22893:SF91">
    <property type="entry name" value="NADPH DEHYDROGENASE 2-RELATED"/>
    <property type="match status" value="1"/>
</dbReference>
<dbReference type="GO" id="GO:0003959">
    <property type="term" value="F:NADPH dehydrogenase activity"/>
    <property type="evidence" value="ECO:0007669"/>
    <property type="project" value="TreeGrafter"/>
</dbReference>
<dbReference type="InterPro" id="IPR045247">
    <property type="entry name" value="Oye-like"/>
</dbReference>
<dbReference type="PANTHER" id="PTHR22893">
    <property type="entry name" value="NADH OXIDOREDUCTASE-RELATED"/>
    <property type="match status" value="1"/>
</dbReference>
<dbReference type="OrthoDB" id="276546at2759"/>
<dbReference type="InterPro" id="IPR001155">
    <property type="entry name" value="OxRdtase_FMN_N"/>
</dbReference>
<sequence>MTVSQTPVLFQPLRVGDIEVKHRVVLAPLTRVRAHADHVPGPQAATYYSQRSSMPGTLLISEATVIAPQAGGTPHAPGIWSDAQIAAWKEITEAVHAKGSYIYLQLWAMGRAGSAQALKADGHELVSASAIPYTDLYGTTSTPRPLAVSEVQEYVQLHAKAAENAIAAGFDGVEVHGANGYLVDQFLQDVSNTRTDEYGGSVENRARFALEVVDAIVKAIGASRTAIRLSPWGKFQAMGMEDPVPTYTYLTTELAERNIAYIHVIEPRADELNPSAGLNDFIRKIWGDRAYITAGGNTRDIALQEAEEKGGLFAFGRLFISNPDLPRRLRDNILLTAPDRSKFYLMGNLTPEGYTDWPFA</sequence>
<dbReference type="OMA" id="ENRFRFP"/>
<dbReference type="InterPro" id="IPR013785">
    <property type="entry name" value="Aldolase_TIM"/>
</dbReference>
<evidence type="ECO:0000313" key="2">
    <source>
        <dbReference type="EMBL" id="EIW75739.1"/>
    </source>
</evidence>
<dbReference type="FunFam" id="3.20.20.70:FF:000138">
    <property type="entry name" value="NADPH dehydrogenase 1"/>
    <property type="match status" value="1"/>
</dbReference>
<keyword evidence="3" id="KW-1185">Reference proteome</keyword>
<gene>
    <name evidence="2" type="ORF">CONPUDRAFT_131957</name>
</gene>
<dbReference type="CDD" id="cd02933">
    <property type="entry name" value="OYE_like_FMN"/>
    <property type="match status" value="1"/>
</dbReference>
<dbReference type="SUPFAM" id="SSF51395">
    <property type="entry name" value="FMN-linked oxidoreductases"/>
    <property type="match status" value="1"/>
</dbReference>
<protein>
    <submittedName>
        <fullName evidence="2">FMN-linked oxidoreductase</fullName>
    </submittedName>
</protein>
<reference evidence="3" key="1">
    <citation type="journal article" date="2012" name="Science">
        <title>The Paleozoic origin of enzymatic lignin decomposition reconstructed from 31 fungal genomes.</title>
        <authorList>
            <person name="Floudas D."/>
            <person name="Binder M."/>
            <person name="Riley R."/>
            <person name="Barry K."/>
            <person name="Blanchette R.A."/>
            <person name="Henrissat B."/>
            <person name="Martinez A.T."/>
            <person name="Otillar R."/>
            <person name="Spatafora J.W."/>
            <person name="Yadav J.S."/>
            <person name="Aerts A."/>
            <person name="Benoit I."/>
            <person name="Boyd A."/>
            <person name="Carlson A."/>
            <person name="Copeland A."/>
            <person name="Coutinho P.M."/>
            <person name="de Vries R.P."/>
            <person name="Ferreira P."/>
            <person name="Findley K."/>
            <person name="Foster B."/>
            <person name="Gaskell J."/>
            <person name="Glotzer D."/>
            <person name="Gorecki P."/>
            <person name="Heitman J."/>
            <person name="Hesse C."/>
            <person name="Hori C."/>
            <person name="Igarashi K."/>
            <person name="Jurgens J.A."/>
            <person name="Kallen N."/>
            <person name="Kersten P."/>
            <person name="Kohler A."/>
            <person name="Kuees U."/>
            <person name="Kumar T.K.A."/>
            <person name="Kuo A."/>
            <person name="LaButti K."/>
            <person name="Larrondo L.F."/>
            <person name="Lindquist E."/>
            <person name="Ling A."/>
            <person name="Lombard V."/>
            <person name="Lucas S."/>
            <person name="Lundell T."/>
            <person name="Martin R."/>
            <person name="McLaughlin D.J."/>
            <person name="Morgenstern I."/>
            <person name="Morin E."/>
            <person name="Murat C."/>
            <person name="Nagy L.G."/>
            <person name="Nolan M."/>
            <person name="Ohm R.A."/>
            <person name="Patyshakuliyeva A."/>
            <person name="Rokas A."/>
            <person name="Ruiz-Duenas F.J."/>
            <person name="Sabat G."/>
            <person name="Salamov A."/>
            <person name="Samejima M."/>
            <person name="Schmutz J."/>
            <person name="Slot J.C."/>
            <person name="St John F."/>
            <person name="Stenlid J."/>
            <person name="Sun H."/>
            <person name="Sun S."/>
            <person name="Syed K."/>
            <person name="Tsang A."/>
            <person name="Wiebenga A."/>
            <person name="Young D."/>
            <person name="Pisabarro A."/>
            <person name="Eastwood D.C."/>
            <person name="Martin F."/>
            <person name="Cullen D."/>
            <person name="Grigoriev I.V."/>
            <person name="Hibbett D.S."/>
        </authorList>
    </citation>
    <scope>NUCLEOTIDE SEQUENCE [LARGE SCALE GENOMIC DNA]</scope>
    <source>
        <strain evidence="3">RWD-64-598 SS2</strain>
    </source>
</reference>
<dbReference type="RefSeq" id="XP_007774415.1">
    <property type="nucleotide sequence ID" value="XM_007776225.1"/>
</dbReference>
<feature type="domain" description="NADH:flavin oxidoreductase/NADH oxidase N-terminal" evidence="1">
    <location>
        <begin position="9"/>
        <end position="333"/>
    </location>
</feature>